<evidence type="ECO:0000259" key="2">
    <source>
        <dbReference type="Pfam" id="PF01841"/>
    </source>
</evidence>
<proteinExistence type="predicted"/>
<keyword evidence="1" id="KW-0732">Signal</keyword>
<dbReference type="EMBL" id="JBHUCX010000092">
    <property type="protein sequence ID" value="MFD1677424.1"/>
    <property type="molecule type" value="Genomic_DNA"/>
</dbReference>
<dbReference type="Pfam" id="PF01841">
    <property type="entry name" value="Transglut_core"/>
    <property type="match status" value="1"/>
</dbReference>
<protein>
    <submittedName>
        <fullName evidence="3">Transglutaminase domain-containing protein</fullName>
    </submittedName>
</protein>
<gene>
    <name evidence="3" type="ORF">ACFSB2_22435</name>
</gene>
<keyword evidence="4" id="KW-1185">Reference proteome</keyword>
<reference evidence="4" key="1">
    <citation type="journal article" date="2019" name="Int. J. Syst. Evol. Microbiol.">
        <title>The Global Catalogue of Microorganisms (GCM) 10K type strain sequencing project: providing services to taxonomists for standard genome sequencing and annotation.</title>
        <authorList>
            <consortium name="The Broad Institute Genomics Platform"/>
            <consortium name="The Broad Institute Genome Sequencing Center for Infectious Disease"/>
            <person name="Wu L."/>
            <person name="Ma J."/>
        </authorList>
    </citation>
    <scope>NUCLEOTIDE SEQUENCE [LARGE SCALE GENOMIC DNA]</scope>
    <source>
        <strain evidence="4">CGMCC 1.12286</strain>
    </source>
</reference>
<dbReference type="InterPro" id="IPR002931">
    <property type="entry name" value="Transglutaminase-like"/>
</dbReference>
<feature type="signal peptide" evidence="1">
    <location>
        <begin position="1"/>
        <end position="28"/>
    </location>
</feature>
<evidence type="ECO:0000256" key="1">
    <source>
        <dbReference type="SAM" id="SignalP"/>
    </source>
</evidence>
<evidence type="ECO:0000313" key="4">
    <source>
        <dbReference type="Proteomes" id="UP001597079"/>
    </source>
</evidence>
<evidence type="ECO:0000313" key="3">
    <source>
        <dbReference type="EMBL" id="MFD1677424.1"/>
    </source>
</evidence>
<feature type="chain" id="PRO_5045261417" evidence="1">
    <location>
        <begin position="29"/>
        <end position="245"/>
    </location>
</feature>
<dbReference type="PROSITE" id="PS51257">
    <property type="entry name" value="PROKAR_LIPOPROTEIN"/>
    <property type="match status" value="1"/>
</dbReference>
<organism evidence="3 4">
    <name type="scientific">Alicyclobacillus fodiniaquatilis</name>
    <dbReference type="NCBI Taxonomy" id="1661150"/>
    <lineage>
        <taxon>Bacteria</taxon>
        <taxon>Bacillati</taxon>
        <taxon>Bacillota</taxon>
        <taxon>Bacilli</taxon>
        <taxon>Bacillales</taxon>
        <taxon>Alicyclobacillaceae</taxon>
        <taxon>Alicyclobacillus</taxon>
    </lineage>
</organism>
<feature type="domain" description="Transglutaminase-like" evidence="2">
    <location>
        <begin position="146"/>
        <end position="242"/>
    </location>
</feature>
<dbReference type="RefSeq" id="WP_377945318.1">
    <property type="nucleotide sequence ID" value="NZ_JBHUCX010000092.1"/>
</dbReference>
<accession>A0ABW4JNF2</accession>
<comment type="caution">
    <text evidence="3">The sequence shown here is derived from an EMBL/GenBank/DDBJ whole genome shotgun (WGS) entry which is preliminary data.</text>
</comment>
<dbReference type="Gene3D" id="3.10.620.30">
    <property type="match status" value="1"/>
</dbReference>
<dbReference type="Proteomes" id="UP001597079">
    <property type="component" value="Unassembled WGS sequence"/>
</dbReference>
<name>A0ABW4JNF2_9BACL</name>
<sequence length="245" mass="25435">MKKSLIATSLVALSTLVGLTGCATQAPATPTQAQPSTAQITSTDHRVSITAQTGTRDSGIAQVTMLGPDSEYQYAVPVTDGNVQTTLTVPWSGKTNIAVSDGSKTVTDIDATVSGSALSEQQLDLLPSYTIDSNIPSVAAKAHAIASSVTTQGTDRNQAIASAIVQWVKQHIHTTNPTQTARADETLTSGNGNQASRTALAVALLRADNIPAKVAQEQVASNGMYGTAYSVQSWLNGKWLNLGTP</sequence>